<comment type="caution">
    <text evidence="1">The sequence shown here is derived from an EMBL/GenBank/DDBJ whole genome shotgun (WGS) entry which is preliminary data.</text>
</comment>
<dbReference type="OrthoDB" id="7058782at2"/>
<evidence type="ECO:0000313" key="1">
    <source>
        <dbReference type="EMBL" id="KMM38484.1"/>
    </source>
</evidence>
<protein>
    <submittedName>
        <fullName evidence="1">Uncharacterized protein</fullName>
    </submittedName>
</protein>
<accession>A0A0J6D2F7</accession>
<dbReference type="Pfam" id="PF15428">
    <property type="entry name" value="Imm26"/>
    <property type="match status" value="1"/>
</dbReference>
<sequence length="154" mass="17718">MRKVTYPFVPKSNKFLLPGQFWAIPLESGRYACGRVMQVSREDTRGFLAGLMDWIGDGPPTIDNIEGYKIIDQGDAHIKTIQETGMDGTILGFRSLELDNIEPGYFKSAEFFDEHCILMKGYEELRPIIKGEWERFPTFSTWGYLFIKELADHL</sequence>
<dbReference type="RefSeq" id="WP_048309599.1">
    <property type="nucleotide sequence ID" value="NZ_CP119526.1"/>
</dbReference>
<evidence type="ECO:0000313" key="2">
    <source>
        <dbReference type="Proteomes" id="UP000035996"/>
    </source>
</evidence>
<dbReference type="Proteomes" id="UP000035996">
    <property type="component" value="Unassembled WGS sequence"/>
</dbReference>
<name>A0A0J6D2F7_9BACL</name>
<organism evidence="1 2">
    <name type="scientific">Guptibacillus hwajinpoensis</name>
    <dbReference type="NCBI Taxonomy" id="208199"/>
    <lineage>
        <taxon>Bacteria</taxon>
        <taxon>Bacillati</taxon>
        <taxon>Bacillota</taxon>
        <taxon>Bacilli</taxon>
        <taxon>Bacillales</taxon>
        <taxon>Guptibacillaceae</taxon>
        <taxon>Guptibacillus</taxon>
    </lineage>
</organism>
<dbReference type="InterPro" id="IPR029278">
    <property type="entry name" value="Imm26"/>
</dbReference>
<dbReference type="STRING" id="157733.AB986_04080"/>
<proteinExistence type="predicted"/>
<dbReference type="AlphaFoldDB" id="A0A0J6D2F7"/>
<reference evidence="1" key="1">
    <citation type="submission" date="2015-06" db="EMBL/GenBank/DDBJ databases">
        <authorList>
            <person name="Liu B."/>
            <person name="Wang J."/>
            <person name="Zhu Y."/>
            <person name="Liu G."/>
            <person name="Chen Q."/>
            <person name="Zheng C."/>
            <person name="Che J."/>
            <person name="Ge C."/>
            <person name="Shi H."/>
            <person name="Pan Z."/>
            <person name="Liu X."/>
        </authorList>
    </citation>
    <scope>NUCLEOTIDE SEQUENCE [LARGE SCALE GENOMIC DNA]</scope>
    <source>
        <strain evidence="1">DSM 16346</strain>
    </source>
</reference>
<dbReference type="EMBL" id="LELK01000001">
    <property type="protein sequence ID" value="KMM38484.1"/>
    <property type="molecule type" value="Genomic_DNA"/>
</dbReference>
<dbReference type="PATRIC" id="fig|157733.3.peg.3044"/>
<keyword evidence="2" id="KW-1185">Reference proteome</keyword>
<gene>
    <name evidence="1" type="ORF">AB986_04080</name>
</gene>